<dbReference type="EMBL" id="JAWDJR010000020">
    <property type="protein sequence ID" value="KAK9956858.1"/>
    <property type="molecule type" value="Genomic_DNA"/>
</dbReference>
<keyword evidence="18" id="KW-1185">Reference proteome</keyword>
<dbReference type="Proteomes" id="UP001479290">
    <property type="component" value="Unassembled WGS sequence"/>
</dbReference>
<evidence type="ECO:0000259" key="16">
    <source>
        <dbReference type="PROSITE" id="PS50262"/>
    </source>
</evidence>
<evidence type="ECO:0000256" key="8">
    <source>
        <dbReference type="ARBA" id="ARBA00023136"/>
    </source>
</evidence>
<dbReference type="FunFam" id="1.20.1070.10:FF:000030">
    <property type="entry name" value="trace amine-associated receptor 1"/>
    <property type="match status" value="1"/>
</dbReference>
<evidence type="ECO:0000256" key="11">
    <source>
        <dbReference type="ARBA" id="ARBA00023180"/>
    </source>
</evidence>
<comment type="subcellular location">
    <subcellularLocation>
        <location evidence="2">Cell membrane</location>
        <topology evidence="2">Multi-pass membrane protein</topology>
    </subcellularLocation>
    <subcellularLocation>
        <location evidence="1">Endoplasmic reticulum membrane</location>
        <topology evidence="1">Multi-pass membrane protein</topology>
    </subcellularLocation>
</comment>
<dbReference type="PRINTS" id="PR01831">
    <property type="entry name" value="TRACEAMINE1R"/>
</dbReference>
<feature type="domain" description="G-protein coupled receptors family 1 profile" evidence="16">
    <location>
        <begin position="52"/>
        <end position="314"/>
    </location>
</feature>
<feature type="transmembrane region" description="Helical" evidence="15">
    <location>
        <begin position="36"/>
        <end position="61"/>
    </location>
</feature>
<name>A0AAW1Z7Q5_CULAL</name>
<dbReference type="CDD" id="cd15314">
    <property type="entry name" value="7tmA_TAAR1"/>
    <property type="match status" value="1"/>
</dbReference>
<proteinExistence type="inferred from homology"/>
<evidence type="ECO:0000256" key="15">
    <source>
        <dbReference type="SAM" id="Phobius"/>
    </source>
</evidence>
<evidence type="ECO:0000256" key="4">
    <source>
        <dbReference type="ARBA" id="ARBA00022692"/>
    </source>
</evidence>
<evidence type="ECO:0000256" key="6">
    <source>
        <dbReference type="ARBA" id="ARBA00022989"/>
    </source>
</evidence>
<dbReference type="InterPro" id="IPR009132">
    <property type="entry name" value="TAAR_fam"/>
</dbReference>
<dbReference type="PANTHER" id="PTHR24249:SF415">
    <property type="entry name" value="TRACE AMINE-ASSOCIATED RECEPTOR 1"/>
    <property type="match status" value="1"/>
</dbReference>
<comment type="similarity">
    <text evidence="14">Belongs to the G-protein coupled receptor 1 family.</text>
</comment>
<feature type="transmembrane region" description="Helical" evidence="15">
    <location>
        <begin position="73"/>
        <end position="93"/>
    </location>
</feature>
<evidence type="ECO:0000256" key="13">
    <source>
        <dbReference type="ARBA" id="ARBA00039439"/>
    </source>
</evidence>
<dbReference type="GO" id="GO:0005886">
    <property type="term" value="C:plasma membrane"/>
    <property type="evidence" value="ECO:0007669"/>
    <property type="project" value="UniProtKB-SubCell"/>
</dbReference>
<sequence>MSRVKVNGLPNNKMDLCYEALNGSCGKYVRLYSVHIPMLIAVMLITFVTVIGNLLVIISIGHFKQLHTPTNQLILSLALCDFLLGLFVMPLSAARSIQGCWYFGDFLCKLHTCIDITLSTASIFHLVSVSAERCCAVCCPLTYHSCIGFPTVLVMLSTSWLIPAIFAYVITFFELNLQGGKDFYETHVRCVGGCHVFFSHGPAVVTSLVSFYIPGFVIIGIYSRIYMVAQKQARSISHQLNQLRKCYSSRSTRRQAQKATITIAIVVGVFLVCWTPFFLCNILNPFIGYATPPMLIDALVWLGYVNSTLNPFIYAFMYSWFRKAVRIIVTGEIFQHNSSRKPLYL</sequence>
<dbReference type="PROSITE" id="PS50262">
    <property type="entry name" value="G_PROTEIN_RECEP_F1_2"/>
    <property type="match status" value="1"/>
</dbReference>
<dbReference type="PROSITE" id="PS00237">
    <property type="entry name" value="G_PROTEIN_RECEP_F1_1"/>
    <property type="match status" value="1"/>
</dbReference>
<keyword evidence="12 14" id="KW-0807">Transducer</keyword>
<organism evidence="17 18">
    <name type="scientific">Culter alburnus</name>
    <name type="common">Topmouth culter</name>
    <dbReference type="NCBI Taxonomy" id="194366"/>
    <lineage>
        <taxon>Eukaryota</taxon>
        <taxon>Metazoa</taxon>
        <taxon>Chordata</taxon>
        <taxon>Craniata</taxon>
        <taxon>Vertebrata</taxon>
        <taxon>Euteleostomi</taxon>
        <taxon>Actinopterygii</taxon>
        <taxon>Neopterygii</taxon>
        <taxon>Teleostei</taxon>
        <taxon>Ostariophysi</taxon>
        <taxon>Cypriniformes</taxon>
        <taxon>Xenocyprididae</taxon>
        <taxon>Xenocypridinae</taxon>
        <taxon>Culter</taxon>
    </lineage>
</organism>
<evidence type="ECO:0000256" key="12">
    <source>
        <dbReference type="ARBA" id="ARBA00023224"/>
    </source>
</evidence>
<evidence type="ECO:0000313" key="17">
    <source>
        <dbReference type="EMBL" id="KAK9956858.1"/>
    </source>
</evidence>
<dbReference type="PRINTS" id="PR01830">
    <property type="entry name" value="TRACEAMINER"/>
</dbReference>
<keyword evidence="5" id="KW-0256">Endoplasmic reticulum</keyword>
<dbReference type="GO" id="GO:0001594">
    <property type="term" value="F:trace-amine receptor activity"/>
    <property type="evidence" value="ECO:0007669"/>
    <property type="project" value="InterPro"/>
</dbReference>
<feature type="transmembrane region" description="Helical" evidence="15">
    <location>
        <begin position="152"/>
        <end position="173"/>
    </location>
</feature>
<protein>
    <recommendedName>
        <fullName evidence="13">Trace amine-associated receptor 1</fullName>
    </recommendedName>
</protein>
<keyword evidence="7 14" id="KW-0297">G-protein coupled receptor</keyword>
<evidence type="ECO:0000256" key="5">
    <source>
        <dbReference type="ARBA" id="ARBA00022824"/>
    </source>
</evidence>
<keyword evidence="6 15" id="KW-1133">Transmembrane helix</keyword>
<keyword evidence="3" id="KW-1003">Cell membrane</keyword>
<dbReference type="InterPro" id="IPR009133">
    <property type="entry name" value="TAAR1"/>
</dbReference>
<keyword evidence="9" id="KW-1015">Disulfide bond</keyword>
<evidence type="ECO:0000313" key="18">
    <source>
        <dbReference type="Proteomes" id="UP001479290"/>
    </source>
</evidence>
<accession>A0AAW1Z7Q5</accession>
<keyword evidence="8 15" id="KW-0472">Membrane</keyword>
<feature type="transmembrane region" description="Helical" evidence="15">
    <location>
        <begin position="259"/>
        <end position="279"/>
    </location>
</feature>
<keyword evidence="11" id="KW-0325">Glycoprotein</keyword>
<comment type="caution">
    <text evidence="17">The sequence shown here is derived from an EMBL/GenBank/DDBJ whole genome shotgun (WGS) entry which is preliminary data.</text>
</comment>
<dbReference type="GO" id="GO:0005789">
    <property type="term" value="C:endoplasmic reticulum membrane"/>
    <property type="evidence" value="ECO:0007669"/>
    <property type="project" value="UniProtKB-SubCell"/>
</dbReference>
<evidence type="ECO:0000256" key="2">
    <source>
        <dbReference type="ARBA" id="ARBA00004651"/>
    </source>
</evidence>
<evidence type="ECO:0000256" key="3">
    <source>
        <dbReference type="ARBA" id="ARBA00022475"/>
    </source>
</evidence>
<evidence type="ECO:0000256" key="10">
    <source>
        <dbReference type="ARBA" id="ARBA00023170"/>
    </source>
</evidence>
<feature type="transmembrane region" description="Helical" evidence="15">
    <location>
        <begin position="299"/>
        <end position="321"/>
    </location>
</feature>
<dbReference type="SUPFAM" id="SSF81321">
    <property type="entry name" value="Family A G protein-coupled receptor-like"/>
    <property type="match status" value="1"/>
</dbReference>
<feature type="transmembrane region" description="Helical" evidence="15">
    <location>
        <begin position="209"/>
        <end position="229"/>
    </location>
</feature>
<keyword evidence="10 14" id="KW-0675">Receptor</keyword>
<evidence type="ECO:0000256" key="1">
    <source>
        <dbReference type="ARBA" id="ARBA00004477"/>
    </source>
</evidence>
<evidence type="ECO:0000256" key="14">
    <source>
        <dbReference type="RuleBase" id="RU000688"/>
    </source>
</evidence>
<dbReference type="PRINTS" id="PR00237">
    <property type="entry name" value="GPCRRHODOPSN"/>
</dbReference>
<dbReference type="PANTHER" id="PTHR24249">
    <property type="entry name" value="HISTAMINE RECEPTOR-RELATED G-PROTEIN COUPLED RECEPTOR"/>
    <property type="match status" value="1"/>
</dbReference>
<dbReference type="InterPro" id="IPR050569">
    <property type="entry name" value="TAAR"/>
</dbReference>
<dbReference type="AlphaFoldDB" id="A0AAW1Z7Q5"/>
<gene>
    <name evidence="17" type="ORF">ABG768_014565</name>
</gene>
<reference evidence="17 18" key="1">
    <citation type="submission" date="2024-05" db="EMBL/GenBank/DDBJ databases">
        <title>A high-quality chromosomal-level genome assembly of Topmouth culter (Culter alburnus).</title>
        <authorList>
            <person name="Zhao H."/>
        </authorList>
    </citation>
    <scope>NUCLEOTIDE SEQUENCE [LARGE SCALE GENOMIC DNA]</scope>
    <source>
        <strain evidence="17">CATC2023</strain>
        <tissue evidence="17">Muscle</tissue>
    </source>
</reference>
<evidence type="ECO:0000256" key="7">
    <source>
        <dbReference type="ARBA" id="ARBA00023040"/>
    </source>
</evidence>
<dbReference type="Gene3D" id="1.20.1070.10">
    <property type="entry name" value="Rhodopsin 7-helix transmembrane proteins"/>
    <property type="match status" value="1"/>
</dbReference>
<dbReference type="InterPro" id="IPR017452">
    <property type="entry name" value="GPCR_Rhodpsn_7TM"/>
</dbReference>
<evidence type="ECO:0000256" key="9">
    <source>
        <dbReference type="ARBA" id="ARBA00023157"/>
    </source>
</evidence>
<dbReference type="Pfam" id="PF00001">
    <property type="entry name" value="7tm_1"/>
    <property type="match status" value="1"/>
</dbReference>
<keyword evidence="4 14" id="KW-0812">Transmembrane</keyword>
<dbReference type="InterPro" id="IPR000276">
    <property type="entry name" value="GPCR_Rhodpsn"/>
</dbReference>